<dbReference type="Gene3D" id="3.90.175.10">
    <property type="entry name" value="Diphtheria Toxin, domain 1"/>
    <property type="match status" value="1"/>
</dbReference>
<comment type="similarity">
    <text evidence="1">Belongs to the ARTD/PARP family.</text>
</comment>
<protein>
    <recommendedName>
        <fullName evidence="2">Poly [ADP-ribose] polymerase</fullName>
        <shortName evidence="2">PARP</shortName>
        <ecNumber evidence="2">2.4.2.-</ecNumber>
    </recommendedName>
</protein>
<dbReference type="SUPFAM" id="SSF56399">
    <property type="entry name" value="ADP-ribosylation"/>
    <property type="match status" value="1"/>
</dbReference>
<accession>A0A8C7KZ60</accession>
<dbReference type="Pfam" id="PF00644">
    <property type="entry name" value="PARP"/>
    <property type="match status" value="1"/>
</dbReference>
<dbReference type="Proteomes" id="UP000694557">
    <property type="component" value="Unassembled WGS sequence"/>
</dbReference>
<reference evidence="4" key="2">
    <citation type="submission" date="2025-09" db="UniProtKB">
        <authorList>
            <consortium name="Ensembl"/>
        </authorList>
    </citation>
    <scope>IDENTIFICATION</scope>
</reference>
<evidence type="ECO:0000313" key="5">
    <source>
        <dbReference type="Proteomes" id="UP000694557"/>
    </source>
</evidence>
<sequence length="208" mass="23647">MALKGYTKQKNKTNSPYYLENILETNEHPEDHKEYVMFHGTTKEIAVKIQRNGFEPSEDGMLGAGVYLSRDIRKAIKYPIGADDSDRMVLKVKVDVGKVKIIDVQGHDRQYDWHTYGYDTAWVPPGVGMVPSNQQENCVYDPKRIKVMALLKVAILKKYVILNFSHKSLDGSFHFPRRLALEICTPLLAGSNILYVFLYPQVKPITGG</sequence>
<dbReference type="InterPro" id="IPR012317">
    <property type="entry name" value="Poly(ADP-ribose)pol_cat_dom"/>
</dbReference>
<dbReference type="Ensembl" id="ENSOKIT00005114373.1">
    <property type="protein sequence ID" value="ENSOKIP00005106702.1"/>
    <property type="gene ID" value="ENSOKIG00005046862.1"/>
</dbReference>
<proteinExistence type="inferred from homology"/>
<dbReference type="GO" id="GO:0005737">
    <property type="term" value="C:cytoplasm"/>
    <property type="evidence" value="ECO:0007669"/>
    <property type="project" value="TreeGrafter"/>
</dbReference>
<evidence type="ECO:0000256" key="2">
    <source>
        <dbReference type="RuleBase" id="RU362114"/>
    </source>
</evidence>
<keyword evidence="2" id="KW-0520">NAD</keyword>
<keyword evidence="2" id="KW-0328">Glycosyltransferase</keyword>
<dbReference type="EC" id="2.4.2.-" evidence="2"/>
<evidence type="ECO:0000256" key="1">
    <source>
        <dbReference type="ARBA" id="ARBA00024347"/>
    </source>
</evidence>
<organism evidence="4 5">
    <name type="scientific">Oncorhynchus kisutch</name>
    <name type="common">Coho salmon</name>
    <name type="synonym">Salmo kisutch</name>
    <dbReference type="NCBI Taxonomy" id="8019"/>
    <lineage>
        <taxon>Eukaryota</taxon>
        <taxon>Metazoa</taxon>
        <taxon>Chordata</taxon>
        <taxon>Craniata</taxon>
        <taxon>Vertebrata</taxon>
        <taxon>Euteleostomi</taxon>
        <taxon>Actinopterygii</taxon>
        <taxon>Neopterygii</taxon>
        <taxon>Teleostei</taxon>
        <taxon>Protacanthopterygii</taxon>
        <taxon>Salmoniformes</taxon>
        <taxon>Salmonidae</taxon>
        <taxon>Salmoninae</taxon>
        <taxon>Oncorhynchus</taxon>
    </lineage>
</organism>
<evidence type="ECO:0000259" key="3">
    <source>
        <dbReference type="PROSITE" id="PS51059"/>
    </source>
</evidence>
<dbReference type="GO" id="GO:0003950">
    <property type="term" value="F:NAD+ poly-ADP-ribosyltransferase activity"/>
    <property type="evidence" value="ECO:0007669"/>
    <property type="project" value="UniProtKB-UniRule"/>
</dbReference>
<evidence type="ECO:0000313" key="4">
    <source>
        <dbReference type="Ensembl" id="ENSOKIP00005106702.1"/>
    </source>
</evidence>
<name>A0A8C7KZ60_ONCKI</name>
<dbReference type="PROSITE" id="PS51059">
    <property type="entry name" value="PARP_CATALYTIC"/>
    <property type="match status" value="1"/>
</dbReference>
<feature type="domain" description="PARP catalytic" evidence="3">
    <location>
        <begin position="1"/>
        <end position="162"/>
    </location>
</feature>
<keyword evidence="2" id="KW-0808">Transferase</keyword>
<dbReference type="AlphaFoldDB" id="A0A8C7KZ60"/>
<dbReference type="PANTHER" id="PTHR36542">
    <property type="entry name" value="GIG2-LIKE PROTEIN DRED-RELATED"/>
    <property type="match status" value="1"/>
</dbReference>
<dbReference type="PANTHER" id="PTHR36542:SF2">
    <property type="entry name" value="GIG2-LIKE PROTEIN DRED-RELATED"/>
    <property type="match status" value="1"/>
</dbReference>
<dbReference type="GeneTree" id="ENSGT00940000163496"/>
<keyword evidence="5" id="KW-1185">Reference proteome</keyword>
<reference evidence="4" key="1">
    <citation type="submission" date="2025-08" db="UniProtKB">
        <authorList>
            <consortium name="Ensembl"/>
        </authorList>
    </citation>
    <scope>IDENTIFICATION</scope>
</reference>